<dbReference type="InterPro" id="IPR050097">
    <property type="entry name" value="Ferredoxin-NADP_redctase_2"/>
</dbReference>
<dbReference type="GO" id="GO:0050660">
    <property type="term" value="F:flavin adenine dinucleotide binding"/>
    <property type="evidence" value="ECO:0007669"/>
    <property type="project" value="UniProtKB-UniRule"/>
</dbReference>
<name>A0A329M5Z6_9BACL</name>
<dbReference type="PANTHER" id="PTHR48105">
    <property type="entry name" value="THIOREDOXIN REDUCTASE 1-RELATED-RELATED"/>
    <property type="match status" value="1"/>
</dbReference>
<feature type="compositionally biased region" description="Basic and acidic residues" evidence="7">
    <location>
        <begin position="329"/>
        <end position="350"/>
    </location>
</feature>
<feature type="domain" description="FAD/NAD(P)-binding" evidence="8">
    <location>
        <begin position="9"/>
        <end position="303"/>
    </location>
</feature>
<dbReference type="InterPro" id="IPR023753">
    <property type="entry name" value="FAD/NAD-binding_dom"/>
</dbReference>
<feature type="binding site" evidence="6">
    <location>
        <position position="50"/>
    </location>
    <ligand>
        <name>FAD</name>
        <dbReference type="ChEBI" id="CHEBI:57692"/>
    </ligand>
</feature>
<comment type="caution">
    <text evidence="6">Lacks conserved residue(s) required for the propagation of feature annotation.</text>
</comment>
<evidence type="ECO:0000256" key="6">
    <source>
        <dbReference type="HAMAP-Rule" id="MF_01685"/>
    </source>
</evidence>
<evidence type="ECO:0000256" key="4">
    <source>
        <dbReference type="ARBA" id="ARBA00022857"/>
    </source>
</evidence>
<dbReference type="InterPro" id="IPR022890">
    <property type="entry name" value="Fd--NADP_Rdtase_type_2"/>
</dbReference>
<dbReference type="GO" id="GO:0004324">
    <property type="term" value="F:ferredoxin-NADP+ reductase activity"/>
    <property type="evidence" value="ECO:0007669"/>
    <property type="project" value="UniProtKB-UniRule"/>
</dbReference>
<dbReference type="Pfam" id="PF07992">
    <property type="entry name" value="Pyr_redox_2"/>
    <property type="match status" value="1"/>
</dbReference>
<dbReference type="Gene3D" id="3.50.50.60">
    <property type="entry name" value="FAD/NAD(P)-binding domain"/>
    <property type="match status" value="2"/>
</dbReference>
<evidence type="ECO:0000256" key="2">
    <source>
        <dbReference type="ARBA" id="ARBA00022630"/>
    </source>
</evidence>
<dbReference type="HAMAP" id="MF_01685">
    <property type="entry name" value="FENR2"/>
    <property type="match status" value="1"/>
</dbReference>
<keyword evidence="4 6" id="KW-0521">NADP</keyword>
<gene>
    <name evidence="9" type="ORF">DQG23_30565</name>
</gene>
<dbReference type="PRINTS" id="PR00368">
    <property type="entry name" value="FADPNR"/>
</dbReference>
<dbReference type="GO" id="GO:0050661">
    <property type="term" value="F:NADP binding"/>
    <property type="evidence" value="ECO:0007669"/>
    <property type="project" value="UniProtKB-UniRule"/>
</dbReference>
<dbReference type="Proteomes" id="UP000250369">
    <property type="component" value="Unassembled WGS sequence"/>
</dbReference>
<sequence length="350" mass="39038">MNTETMDLYDVTIIGGGPAGMYSAFYSGMREMKTKIIEVKQELGGFMRTYPEKLVWDVGGIGPVRCEEIIEALMKQAKTFDPTIVFGQEVVGMEKRDDGIFILTSKTGERHYSRTVILAAGRGITHIQKLLVEGADRYELTNLHYTVTNLNRFKDKRVLISGGGDSAVEWAIEMAPIAKEVVVVHRREDFSAFESSVKRMKQMTKAFVPYVVSRLHGNQNKIERVSIQHVETGGIIEHDVDEVLVNHGFERVFYGPIMKWGLDTEEYGVSVSPKMCTSLPGIFGAGDCITNEGKIRLIAGAFNDAVLAVNSAKLYLDPNDTEMGGVSSHNDRFAEKNEQLMKRKSKPETV</sequence>
<dbReference type="InterPro" id="IPR036188">
    <property type="entry name" value="FAD/NAD-bd_sf"/>
</dbReference>
<feature type="binding site" evidence="6">
    <location>
        <position position="90"/>
    </location>
    <ligand>
        <name>FAD</name>
        <dbReference type="ChEBI" id="CHEBI:57692"/>
    </ligand>
</feature>
<keyword evidence="10" id="KW-1185">Reference proteome</keyword>
<accession>A0A329M5Z6</accession>
<feature type="region of interest" description="Disordered" evidence="7">
    <location>
        <begin position="325"/>
        <end position="350"/>
    </location>
</feature>
<evidence type="ECO:0000256" key="3">
    <source>
        <dbReference type="ARBA" id="ARBA00022827"/>
    </source>
</evidence>
<comment type="cofactor">
    <cofactor evidence="6">
        <name>FAD</name>
        <dbReference type="ChEBI" id="CHEBI:57692"/>
    </cofactor>
    <text evidence="6">Binds 1 FAD per subunit.</text>
</comment>
<dbReference type="PRINTS" id="PR00469">
    <property type="entry name" value="PNDRDTASEII"/>
</dbReference>
<evidence type="ECO:0000259" key="8">
    <source>
        <dbReference type="Pfam" id="PF07992"/>
    </source>
</evidence>
<evidence type="ECO:0000313" key="10">
    <source>
        <dbReference type="Proteomes" id="UP000250369"/>
    </source>
</evidence>
<evidence type="ECO:0000256" key="7">
    <source>
        <dbReference type="SAM" id="MobiDB-lite"/>
    </source>
</evidence>
<protein>
    <recommendedName>
        <fullName evidence="6">Ferredoxin--NADP reductase</fullName>
        <shortName evidence="6">FNR</shortName>
        <shortName evidence="6">Fd-NADP(+) reductase</shortName>
        <ecNumber evidence="6">1.18.1.2</ecNumber>
    </recommendedName>
</protein>
<dbReference type="EMBL" id="QMFB01000024">
    <property type="protein sequence ID" value="RAV15344.1"/>
    <property type="molecule type" value="Genomic_DNA"/>
</dbReference>
<evidence type="ECO:0000256" key="5">
    <source>
        <dbReference type="ARBA" id="ARBA00023002"/>
    </source>
</evidence>
<keyword evidence="2 6" id="KW-0285">Flavoprotein</keyword>
<dbReference type="EC" id="1.18.1.2" evidence="6"/>
<evidence type="ECO:0000313" key="9">
    <source>
        <dbReference type="EMBL" id="RAV15344.1"/>
    </source>
</evidence>
<organism evidence="9 10">
    <name type="scientific">Paenibacillus contaminans</name>
    <dbReference type="NCBI Taxonomy" id="450362"/>
    <lineage>
        <taxon>Bacteria</taxon>
        <taxon>Bacillati</taxon>
        <taxon>Bacillota</taxon>
        <taxon>Bacilli</taxon>
        <taxon>Bacillales</taxon>
        <taxon>Paenibacillaceae</taxon>
        <taxon>Paenibacillus</taxon>
    </lineage>
</organism>
<comment type="subunit">
    <text evidence="1 6">Homodimer.</text>
</comment>
<dbReference type="AlphaFoldDB" id="A0A329M5Z6"/>
<keyword evidence="3 6" id="KW-0274">FAD</keyword>
<feature type="binding site" evidence="6">
    <location>
        <position position="287"/>
    </location>
    <ligand>
        <name>FAD</name>
        <dbReference type="ChEBI" id="CHEBI:57692"/>
    </ligand>
</feature>
<comment type="caution">
    <text evidence="9">The sequence shown here is derived from an EMBL/GenBank/DDBJ whole genome shotgun (WGS) entry which is preliminary data.</text>
</comment>
<proteinExistence type="inferred from homology"/>
<feature type="binding site" evidence="6">
    <location>
        <position position="38"/>
    </location>
    <ligand>
        <name>FAD</name>
        <dbReference type="ChEBI" id="CHEBI:57692"/>
    </ligand>
</feature>
<comment type="similarity">
    <text evidence="6">Belongs to the ferredoxin--NADP reductase type 2 family.</text>
</comment>
<comment type="catalytic activity">
    <reaction evidence="6">
        <text>2 reduced [2Fe-2S]-[ferredoxin] + NADP(+) + H(+) = 2 oxidized [2Fe-2S]-[ferredoxin] + NADPH</text>
        <dbReference type="Rhea" id="RHEA:20125"/>
        <dbReference type="Rhea" id="RHEA-COMP:10000"/>
        <dbReference type="Rhea" id="RHEA-COMP:10001"/>
        <dbReference type="ChEBI" id="CHEBI:15378"/>
        <dbReference type="ChEBI" id="CHEBI:33737"/>
        <dbReference type="ChEBI" id="CHEBI:33738"/>
        <dbReference type="ChEBI" id="CHEBI:57783"/>
        <dbReference type="ChEBI" id="CHEBI:58349"/>
        <dbReference type="EC" id="1.18.1.2"/>
    </reaction>
</comment>
<dbReference type="OrthoDB" id="9806179at2"/>
<evidence type="ECO:0000256" key="1">
    <source>
        <dbReference type="ARBA" id="ARBA00011738"/>
    </source>
</evidence>
<feature type="binding site" evidence="6">
    <location>
        <position position="328"/>
    </location>
    <ligand>
        <name>FAD</name>
        <dbReference type="ChEBI" id="CHEBI:57692"/>
    </ligand>
</feature>
<reference evidence="9 10" key="1">
    <citation type="journal article" date="2009" name="Int. J. Syst. Evol. Microbiol.">
        <title>Paenibacillus contaminans sp. nov., isolated from a contaminated laboratory plate.</title>
        <authorList>
            <person name="Chou J.H."/>
            <person name="Lee J.H."/>
            <person name="Lin M.C."/>
            <person name="Chang P.S."/>
            <person name="Arun A.B."/>
            <person name="Young C.C."/>
            <person name="Chen W.M."/>
        </authorList>
    </citation>
    <scope>NUCLEOTIDE SEQUENCE [LARGE SCALE GENOMIC DNA]</scope>
    <source>
        <strain evidence="9 10">CKOBP-6</strain>
    </source>
</reference>
<keyword evidence="5 6" id="KW-0560">Oxidoreductase</keyword>
<dbReference type="RefSeq" id="WP_113034829.1">
    <property type="nucleotide sequence ID" value="NZ_QMFB01000024.1"/>
</dbReference>
<dbReference type="SUPFAM" id="SSF51905">
    <property type="entry name" value="FAD/NAD(P)-binding domain"/>
    <property type="match status" value="1"/>
</dbReference>